<feature type="compositionally biased region" description="Polar residues" evidence="1">
    <location>
        <begin position="51"/>
        <end position="68"/>
    </location>
</feature>
<feature type="compositionally biased region" description="Polar residues" evidence="1">
    <location>
        <begin position="884"/>
        <end position="902"/>
    </location>
</feature>
<feature type="compositionally biased region" description="Basic and acidic residues" evidence="1">
    <location>
        <begin position="1633"/>
        <end position="1650"/>
    </location>
</feature>
<accession>A0A2G5E7L6</accession>
<feature type="compositionally biased region" description="Basic and acidic residues" evidence="1">
    <location>
        <begin position="668"/>
        <end position="678"/>
    </location>
</feature>
<feature type="region of interest" description="Disordered" evidence="1">
    <location>
        <begin position="302"/>
        <end position="484"/>
    </location>
</feature>
<feature type="region of interest" description="Disordered" evidence="1">
    <location>
        <begin position="558"/>
        <end position="736"/>
    </location>
</feature>
<feature type="compositionally biased region" description="Polar residues" evidence="1">
    <location>
        <begin position="574"/>
        <end position="584"/>
    </location>
</feature>
<dbReference type="Proteomes" id="UP000230069">
    <property type="component" value="Unassembled WGS sequence"/>
</dbReference>
<feature type="compositionally biased region" description="Basic and acidic residues" evidence="1">
    <location>
        <begin position="704"/>
        <end position="734"/>
    </location>
</feature>
<feature type="region of interest" description="Disordered" evidence="1">
    <location>
        <begin position="1618"/>
        <end position="1656"/>
    </location>
</feature>
<reference evidence="2 3" key="1">
    <citation type="submission" date="2017-09" db="EMBL/GenBank/DDBJ databases">
        <title>WGS assembly of Aquilegia coerulea Goldsmith.</title>
        <authorList>
            <person name="Hodges S."/>
            <person name="Kramer E."/>
            <person name="Nordborg M."/>
            <person name="Tomkins J."/>
            <person name="Borevitz J."/>
            <person name="Derieg N."/>
            <person name="Yan J."/>
            <person name="Mihaltcheva S."/>
            <person name="Hayes R.D."/>
            <person name="Rokhsar D."/>
        </authorList>
    </citation>
    <scope>NUCLEOTIDE SEQUENCE [LARGE SCALE GENOMIC DNA]</scope>
    <source>
        <strain evidence="3">cv. Goldsmith</strain>
    </source>
</reference>
<feature type="compositionally biased region" description="Polar residues" evidence="1">
    <location>
        <begin position="1621"/>
        <end position="1632"/>
    </location>
</feature>
<feature type="compositionally biased region" description="Polar residues" evidence="1">
    <location>
        <begin position="1446"/>
        <end position="1458"/>
    </location>
</feature>
<dbReference type="FunCoup" id="A0A2G5E7L6">
    <property type="interactions" value="29"/>
</dbReference>
<keyword evidence="3" id="KW-1185">Reference proteome</keyword>
<feature type="compositionally biased region" description="Basic and acidic residues" evidence="1">
    <location>
        <begin position="368"/>
        <end position="385"/>
    </location>
</feature>
<feature type="region of interest" description="Disordered" evidence="1">
    <location>
        <begin position="809"/>
        <end position="1071"/>
    </location>
</feature>
<feature type="compositionally biased region" description="Polar residues" evidence="1">
    <location>
        <begin position="216"/>
        <end position="230"/>
    </location>
</feature>
<feature type="region of interest" description="Disordered" evidence="1">
    <location>
        <begin position="50"/>
        <end position="129"/>
    </location>
</feature>
<feature type="compositionally biased region" description="Basic and acidic residues" evidence="1">
    <location>
        <begin position="1038"/>
        <end position="1051"/>
    </location>
</feature>
<evidence type="ECO:0000313" key="2">
    <source>
        <dbReference type="EMBL" id="PIA51740.1"/>
    </source>
</evidence>
<feature type="non-terminal residue" evidence="2">
    <location>
        <position position="1656"/>
    </location>
</feature>
<feature type="compositionally biased region" description="Low complexity" evidence="1">
    <location>
        <begin position="957"/>
        <end position="974"/>
    </location>
</feature>
<feature type="region of interest" description="Disordered" evidence="1">
    <location>
        <begin position="180"/>
        <end position="280"/>
    </location>
</feature>
<feature type="compositionally biased region" description="Polar residues" evidence="1">
    <location>
        <begin position="308"/>
        <end position="324"/>
    </location>
</feature>
<feature type="compositionally biased region" description="Basic and acidic residues" evidence="1">
    <location>
        <begin position="197"/>
        <end position="214"/>
    </location>
</feature>
<protein>
    <submittedName>
        <fullName evidence="2">Uncharacterized protein</fullName>
    </submittedName>
</protein>
<feature type="compositionally biased region" description="Basic and acidic residues" evidence="1">
    <location>
        <begin position="912"/>
        <end position="932"/>
    </location>
</feature>
<proteinExistence type="predicted"/>
<feature type="compositionally biased region" description="Basic and acidic residues" evidence="1">
    <location>
        <begin position="1374"/>
        <end position="1390"/>
    </location>
</feature>
<sequence>MAVCTSREPKGSIEQGAHIKYSMRGGVAHLDCLPVSVSSKEEELEVAESLNTEGQFGNSGSIKFSESPSLAIKAPQEISQPSNDNEDKANTNLIKTEALENESQLQKDQTDDFVEETGDTSKDDKIDDYGNQTLSKIYSQNASEDNVEFLKSSAVTTEENNDENITEKIPIVPITLVSNDENLQEEKSGGGGGTVMHDAEQKNDALFSLDHHLVENSGSVSDDQMTTEICGSQIEEEKGVTSSEKDQTEGQKSDANQNFKSKQEENMISTMGLEANNKEEIIDEDLNADNISIREEAIMSSFHEGEIGSSNLEGMTNSSETISQTEDRDDEKREGDDNLQHMLNDKKELAPEMKHGGLDFKTNNLDDNLDRTPIEQVNEEPKIVEASEDAEKDITENDCSVKVLDNKSTGDLQGNESTKEDNEAKPEGEVKEEYEVSGARDEHSGKQNKEKNETIEELSTVSNKDENELHENLKDATEGEAKEKILEDDTVVDINKVSIGEEPIEDIFQEHEVGKEIAITREGKGTVEMIMEDASVTDLSTTLGREEFTKEIFGEEKMEAEEHEAEAKEFNFPVESTSEVLVSTENEEILNTRDEEEQQKNHHADPVIETTVEESVQKKSSEDLDNTSTGINFEATELTEKLDIISIKDVDSSSKIQDADCIDEITEEEKKENPGEDKMEPEEHEAEAKESNFPMGSTSEVPDSTEKEDTLNTRGEQEQQKNHHAEESIQKKSSEALNNNLTALNFEVAELTENTEIKSIKDAEDLNMIHDADCTDDIAEIEIIQKESTEKLDTDPSLVRQVYEEQRNEEVLKEEEGANYNLNDTSLEKETEKASLPETEQEDNKLIDLSKGLEMTERSFTDETIKTELTDHLEDDENQKEEVITSSDLPSLEENLSSVASNKETECLGVESQKKHVDGSTTTHDDPRKGVEEMTVVVPEEVHEGNTEVPKEEHNIENIPMIEEPETTISQSQQEKFEESETTVEVIEQGETNSMKNEKSGESDSTQVVDHSDAKEYSSCAKTEKDQHSSTIFGTEAEVNHERNIAEDNAVKDQSTIPLKDETIGQSCIDEDTNEQNEIKLEAKLEDENQIQRSSVEDSTITINQNEQVCDEPRITDVVEDREITREEDNILKDITSVRIGDETTDVSTEEDKKESWKADGEVCGDLEYTENELIQDAVVKENSINTIGDETVAENSNNDEEVSASLDVAGPKIEIDEQVINGNDSVTDHSTMYDGKAAAKQSFQEDENERPEKEVSGEIESAVTSNDNREKIVEDDIFTDPFAASTDDVDISSHEEEVHVRLEPTIQDEAVEEHTLQELSTEEPHTVSLEKLTTKVSSQEVEAREDLETDSAEEDRGNQTLEDGTGTDIPMVSDKDKTPEVSSQEDEKVANMPRAEVVESDLEPTEGVNYYPKETEIVSLGEKEDLKKSLINLVTTEAPLDELKTGSTGDDAANQTMDVHVVSEETTKSSSQEDRKEVKPPGGEAEESDLLSIQGGADFVKGTEGVSLEEEEDQRKSMVNFGTRVAPSEEITTMESNDKLTSEEQVIDESQEKTEHTSTTHESNSGTLLQEKLSLDEAETGEIIVADSNLPSEEIFSTPIEENSGISHNAVVEDVKHVESSNSAENTTQDTFPRENLDADEAKQEKSEIPVEASA</sequence>
<feature type="compositionally biased region" description="Basic and acidic residues" evidence="1">
    <location>
        <begin position="1292"/>
        <end position="1303"/>
    </location>
</feature>
<organism evidence="2 3">
    <name type="scientific">Aquilegia coerulea</name>
    <name type="common">Rocky mountain columbine</name>
    <dbReference type="NCBI Taxonomy" id="218851"/>
    <lineage>
        <taxon>Eukaryota</taxon>
        <taxon>Viridiplantae</taxon>
        <taxon>Streptophyta</taxon>
        <taxon>Embryophyta</taxon>
        <taxon>Tracheophyta</taxon>
        <taxon>Spermatophyta</taxon>
        <taxon>Magnoliopsida</taxon>
        <taxon>Ranunculales</taxon>
        <taxon>Ranunculaceae</taxon>
        <taxon>Thalictroideae</taxon>
        <taxon>Aquilegia</taxon>
    </lineage>
</organism>
<feature type="compositionally biased region" description="Basic and acidic residues" evidence="1">
    <location>
        <begin position="940"/>
        <end position="956"/>
    </location>
</feature>
<feature type="compositionally biased region" description="Basic and acidic residues" evidence="1">
    <location>
        <begin position="1462"/>
        <end position="1480"/>
    </location>
</feature>
<feature type="compositionally biased region" description="Basic and acidic residues" evidence="1">
    <location>
        <begin position="1010"/>
        <end position="1028"/>
    </location>
</feature>
<feature type="compositionally biased region" description="Basic and acidic residues" evidence="1">
    <location>
        <begin position="463"/>
        <end position="484"/>
    </location>
</feature>
<dbReference type="EMBL" id="KZ305028">
    <property type="protein sequence ID" value="PIA51740.1"/>
    <property type="molecule type" value="Genomic_DNA"/>
</dbReference>
<feature type="compositionally biased region" description="Basic and acidic residues" evidence="1">
    <location>
        <begin position="638"/>
        <end position="652"/>
    </location>
</feature>
<feature type="region of interest" description="Disordered" evidence="1">
    <location>
        <begin position="1223"/>
        <end position="1413"/>
    </location>
</feature>
<dbReference type="OrthoDB" id="10537471at2759"/>
<feature type="compositionally biased region" description="Basic and acidic residues" evidence="1">
    <location>
        <begin position="330"/>
        <end position="358"/>
    </location>
</feature>
<feature type="compositionally biased region" description="Basic and acidic residues" evidence="1">
    <location>
        <begin position="119"/>
        <end position="128"/>
    </location>
</feature>
<gene>
    <name evidence="2" type="ORF">AQUCO_01100544v1</name>
</gene>
<name>A0A2G5E7L6_AQUCA</name>
<feature type="compositionally biased region" description="Basic and acidic residues" evidence="1">
    <location>
        <begin position="235"/>
        <end position="252"/>
    </location>
</feature>
<feature type="compositionally biased region" description="Basic and acidic residues" evidence="1">
    <location>
        <begin position="1551"/>
        <end position="1560"/>
    </location>
</feature>
<feature type="compositionally biased region" description="Basic and acidic residues" evidence="1">
    <location>
        <begin position="590"/>
        <end position="606"/>
    </location>
</feature>
<evidence type="ECO:0000313" key="3">
    <source>
        <dbReference type="Proteomes" id="UP000230069"/>
    </source>
</evidence>
<feature type="region of interest" description="Disordered" evidence="1">
    <location>
        <begin position="1443"/>
        <end position="1576"/>
    </location>
</feature>
<feature type="compositionally biased region" description="Basic and acidic residues" evidence="1">
    <location>
        <begin position="854"/>
        <end position="872"/>
    </location>
</feature>
<dbReference type="InParanoid" id="A0A2G5E7L6"/>
<feature type="compositionally biased region" description="Basic and acidic residues" evidence="1">
    <location>
        <begin position="826"/>
        <end position="835"/>
    </location>
</feature>
<feature type="compositionally biased region" description="Polar residues" evidence="1">
    <location>
        <begin position="406"/>
        <end position="416"/>
    </location>
</feature>
<feature type="compositionally biased region" description="Basic and acidic residues" evidence="1">
    <location>
        <begin position="417"/>
        <end position="454"/>
    </location>
</feature>
<evidence type="ECO:0000256" key="1">
    <source>
        <dbReference type="SAM" id="MobiDB-lite"/>
    </source>
</evidence>